<reference evidence="2" key="1">
    <citation type="submission" date="2022-03" db="EMBL/GenBank/DDBJ databases">
        <authorList>
            <person name="Alioto T."/>
            <person name="Alioto T."/>
            <person name="Gomez Garrido J."/>
        </authorList>
    </citation>
    <scope>NUCLEOTIDE SEQUENCE</scope>
</reference>
<dbReference type="AlphaFoldDB" id="A0AAD1RFE1"/>
<protein>
    <submittedName>
        <fullName evidence="2">Uncharacterized protein</fullName>
    </submittedName>
</protein>
<dbReference type="EMBL" id="OW240913">
    <property type="protein sequence ID" value="CAH2251292.1"/>
    <property type="molecule type" value="Genomic_DNA"/>
</dbReference>
<feature type="region of interest" description="Disordered" evidence="1">
    <location>
        <begin position="202"/>
        <end position="248"/>
    </location>
</feature>
<organism evidence="2 3">
    <name type="scientific">Pelobates cultripes</name>
    <name type="common">Western spadefoot toad</name>
    <dbReference type="NCBI Taxonomy" id="61616"/>
    <lineage>
        <taxon>Eukaryota</taxon>
        <taxon>Metazoa</taxon>
        <taxon>Chordata</taxon>
        <taxon>Craniata</taxon>
        <taxon>Vertebrata</taxon>
        <taxon>Euteleostomi</taxon>
        <taxon>Amphibia</taxon>
        <taxon>Batrachia</taxon>
        <taxon>Anura</taxon>
        <taxon>Pelobatoidea</taxon>
        <taxon>Pelobatidae</taxon>
        <taxon>Pelobates</taxon>
    </lineage>
</organism>
<evidence type="ECO:0000313" key="2">
    <source>
        <dbReference type="EMBL" id="CAH2251292.1"/>
    </source>
</evidence>
<dbReference type="Proteomes" id="UP001295444">
    <property type="component" value="Chromosome 02"/>
</dbReference>
<evidence type="ECO:0000313" key="3">
    <source>
        <dbReference type="Proteomes" id="UP001295444"/>
    </source>
</evidence>
<proteinExistence type="predicted"/>
<gene>
    <name evidence="2" type="ORF">PECUL_23A005985</name>
</gene>
<evidence type="ECO:0000256" key="1">
    <source>
        <dbReference type="SAM" id="MobiDB-lite"/>
    </source>
</evidence>
<accession>A0AAD1RFE1</accession>
<sequence length="248" mass="27949">MLQELIQHLPSKEDMASMLTRLDASMQEKLSSITAEVRQIGLRVGDLEGDRDNIQLKIYNLEQRQDAQDTKIVQKLRHTEDLDNRGRINNLRIRGIPEAQGDPENNLLLQSKRRYFAPSTEFSSPKCLPNTNPKSNRLGLANVAGKEGLATSHTGITGKGDPLPLGIPVLPYSIATRNTTVHDIPDFLKLFDIPQMDIQDWYDPWPQGSSQALPQRPRWSGQTEKRRITGKRLPFTPASRPRPASQDV</sequence>
<keyword evidence="3" id="KW-1185">Reference proteome</keyword>
<name>A0AAD1RFE1_PELCU</name>